<name>A0A0F9THX3_9ZZZZ</name>
<evidence type="ECO:0000313" key="1">
    <source>
        <dbReference type="EMBL" id="KKN48596.1"/>
    </source>
</evidence>
<sequence length="64" mass="7233">MEGVSNGQDFTGSVEGQAPVLGLLGKKPMVNITVWAKPTNWLARLLWRSLRYSIIATWDRYPEN</sequence>
<gene>
    <name evidence="1" type="ORF">LCGC14_0651410</name>
</gene>
<reference evidence="1" key="1">
    <citation type="journal article" date="2015" name="Nature">
        <title>Complex archaea that bridge the gap between prokaryotes and eukaryotes.</title>
        <authorList>
            <person name="Spang A."/>
            <person name="Saw J.H."/>
            <person name="Jorgensen S.L."/>
            <person name="Zaremba-Niedzwiedzka K."/>
            <person name="Martijn J."/>
            <person name="Lind A.E."/>
            <person name="van Eijk R."/>
            <person name="Schleper C."/>
            <person name="Guy L."/>
            <person name="Ettema T.J."/>
        </authorList>
    </citation>
    <scope>NUCLEOTIDE SEQUENCE</scope>
</reference>
<dbReference type="AlphaFoldDB" id="A0A0F9THX3"/>
<accession>A0A0F9THX3</accession>
<dbReference type="EMBL" id="LAZR01001214">
    <property type="protein sequence ID" value="KKN48596.1"/>
    <property type="molecule type" value="Genomic_DNA"/>
</dbReference>
<organism evidence="1">
    <name type="scientific">marine sediment metagenome</name>
    <dbReference type="NCBI Taxonomy" id="412755"/>
    <lineage>
        <taxon>unclassified sequences</taxon>
        <taxon>metagenomes</taxon>
        <taxon>ecological metagenomes</taxon>
    </lineage>
</organism>
<comment type="caution">
    <text evidence="1">The sequence shown here is derived from an EMBL/GenBank/DDBJ whole genome shotgun (WGS) entry which is preliminary data.</text>
</comment>
<proteinExistence type="predicted"/>
<protein>
    <submittedName>
        <fullName evidence="1">Uncharacterized protein</fullName>
    </submittedName>
</protein>